<feature type="transmembrane region" description="Helical" evidence="1">
    <location>
        <begin position="76"/>
        <end position="99"/>
    </location>
</feature>
<keyword evidence="1" id="KW-1133">Transmembrane helix</keyword>
<evidence type="ECO:0000256" key="1">
    <source>
        <dbReference type="SAM" id="Phobius"/>
    </source>
</evidence>
<feature type="transmembrane region" description="Helical" evidence="1">
    <location>
        <begin position="38"/>
        <end position="55"/>
    </location>
</feature>
<keyword evidence="1" id="KW-0472">Membrane</keyword>
<gene>
    <name evidence="2" type="ORF">H9650_07550</name>
</gene>
<dbReference type="EMBL" id="JACSQO010000002">
    <property type="protein sequence ID" value="MBD7943972.1"/>
    <property type="molecule type" value="Genomic_DNA"/>
</dbReference>
<organism evidence="2 3">
    <name type="scientific">Psychrobacillus faecigallinarum</name>
    <dbReference type="NCBI Taxonomy" id="2762235"/>
    <lineage>
        <taxon>Bacteria</taxon>
        <taxon>Bacillati</taxon>
        <taxon>Bacillota</taxon>
        <taxon>Bacilli</taxon>
        <taxon>Bacillales</taxon>
        <taxon>Bacillaceae</taxon>
        <taxon>Psychrobacillus</taxon>
    </lineage>
</organism>
<evidence type="ECO:0000313" key="2">
    <source>
        <dbReference type="EMBL" id="MBD7943972.1"/>
    </source>
</evidence>
<dbReference type="RefSeq" id="WP_191696909.1">
    <property type="nucleotide sequence ID" value="NZ_JACSQO010000002.1"/>
</dbReference>
<reference evidence="2 3" key="1">
    <citation type="submission" date="2020-08" db="EMBL/GenBank/DDBJ databases">
        <title>A Genomic Blueprint of the Chicken Gut Microbiome.</title>
        <authorList>
            <person name="Gilroy R."/>
            <person name="Ravi A."/>
            <person name="Getino M."/>
            <person name="Pursley I."/>
            <person name="Horton D.L."/>
            <person name="Alikhan N.-F."/>
            <person name="Baker D."/>
            <person name="Gharbi K."/>
            <person name="Hall N."/>
            <person name="Watson M."/>
            <person name="Adriaenssens E.M."/>
            <person name="Foster-Nyarko E."/>
            <person name="Jarju S."/>
            <person name="Secka A."/>
            <person name="Antonio M."/>
            <person name="Oren A."/>
            <person name="Chaudhuri R."/>
            <person name="La Ragione R.M."/>
            <person name="Hildebrand F."/>
            <person name="Pallen M.J."/>
        </authorList>
    </citation>
    <scope>NUCLEOTIDE SEQUENCE [LARGE SCALE GENOMIC DNA]</scope>
    <source>
        <strain evidence="2 3">Sa2BUA9</strain>
    </source>
</reference>
<accession>A0ABR8R8W3</accession>
<name>A0ABR8R8W3_9BACI</name>
<keyword evidence="1" id="KW-0812">Transmembrane</keyword>
<proteinExistence type="predicted"/>
<protein>
    <submittedName>
        <fullName evidence="2">Uncharacterized protein</fullName>
    </submittedName>
</protein>
<sequence>MRVFLESALILVMFVLVSSIWVIFFGSIYLEIGIDIERYGWTPYVSILILFLVLYRNKLQFRGRNKGKDREKLPKLISKILIFTAISLLFLPPVLSFFFNSHEN</sequence>
<evidence type="ECO:0000313" key="3">
    <source>
        <dbReference type="Proteomes" id="UP000640786"/>
    </source>
</evidence>
<feature type="transmembrane region" description="Helical" evidence="1">
    <location>
        <begin position="7"/>
        <end position="32"/>
    </location>
</feature>
<keyword evidence="3" id="KW-1185">Reference proteome</keyword>
<comment type="caution">
    <text evidence="2">The sequence shown here is derived from an EMBL/GenBank/DDBJ whole genome shotgun (WGS) entry which is preliminary data.</text>
</comment>
<dbReference type="Proteomes" id="UP000640786">
    <property type="component" value="Unassembled WGS sequence"/>
</dbReference>